<evidence type="ECO:0000259" key="1">
    <source>
        <dbReference type="PROSITE" id="PS50883"/>
    </source>
</evidence>
<dbReference type="Proteomes" id="UP000323732">
    <property type="component" value="Unassembled WGS sequence"/>
</dbReference>
<dbReference type="GO" id="GO:0071111">
    <property type="term" value="F:cyclic-guanylate-specific phosphodiesterase activity"/>
    <property type="evidence" value="ECO:0007669"/>
    <property type="project" value="InterPro"/>
</dbReference>
<dbReference type="InterPro" id="IPR050706">
    <property type="entry name" value="Cyclic-di-GMP_PDE-like"/>
</dbReference>
<comment type="caution">
    <text evidence="2">The sequence shown here is derived from an EMBL/GenBank/DDBJ whole genome shotgun (WGS) entry which is preliminary data.</text>
</comment>
<dbReference type="PROSITE" id="PS50883">
    <property type="entry name" value="EAL"/>
    <property type="match status" value="1"/>
</dbReference>
<dbReference type="EMBL" id="VTES01000005">
    <property type="protein sequence ID" value="TYS61901.1"/>
    <property type="molecule type" value="Genomic_DNA"/>
</dbReference>
<dbReference type="InterPro" id="IPR001633">
    <property type="entry name" value="EAL_dom"/>
</dbReference>
<proteinExistence type="predicted"/>
<feature type="domain" description="EAL" evidence="1">
    <location>
        <begin position="10"/>
        <end position="249"/>
    </location>
</feature>
<sequence length="249" mass="28396">MFRKVFLMTTMLFESKEDQNFHMFNFCHAFQPIFSLAEHCIAGYEGLIRSFEIQNPEVLFAMAKQNGKLYELDVFSIARSISTFEYQAAAAASFRLSVNIFPSTMLEPAFLWKIDDIMKKALLKPEQITFELNEAESVVSLNRLKDIVQYLKSLGFRIALDDLGKGQSSLRIALELEPDIVKLDRYFCENLAESVKKQKFLDWIAAYFISEGVAVTLEGIETAEQLMIARQAGIQLGQGYYLGRPSTHL</sequence>
<gene>
    <name evidence="2" type="ORF">FZD47_17560</name>
</gene>
<name>A0A5D4SGU5_9BACI</name>
<dbReference type="SUPFAM" id="SSF141868">
    <property type="entry name" value="EAL domain-like"/>
    <property type="match status" value="1"/>
</dbReference>
<evidence type="ECO:0000313" key="3">
    <source>
        <dbReference type="Proteomes" id="UP000323732"/>
    </source>
</evidence>
<reference evidence="2 3" key="1">
    <citation type="submission" date="2019-08" db="EMBL/GenBank/DDBJ databases">
        <title>Bacillus genomes from the desert of Cuatro Cienegas, Coahuila.</title>
        <authorList>
            <person name="Olmedo-Alvarez G."/>
        </authorList>
    </citation>
    <scope>NUCLEOTIDE SEQUENCE [LARGE SCALE GENOMIC DNA]</scope>
    <source>
        <strain evidence="2 3">CH37_1T</strain>
    </source>
</reference>
<organism evidence="2 3">
    <name type="scientific">Bacillus infantis</name>
    <dbReference type="NCBI Taxonomy" id="324767"/>
    <lineage>
        <taxon>Bacteria</taxon>
        <taxon>Bacillati</taxon>
        <taxon>Bacillota</taxon>
        <taxon>Bacilli</taxon>
        <taxon>Bacillales</taxon>
        <taxon>Bacillaceae</taxon>
        <taxon>Bacillus</taxon>
    </lineage>
</organism>
<accession>A0A5D4SGU5</accession>
<dbReference type="PANTHER" id="PTHR33121">
    <property type="entry name" value="CYCLIC DI-GMP PHOSPHODIESTERASE PDEF"/>
    <property type="match status" value="1"/>
</dbReference>
<dbReference type="CDD" id="cd01948">
    <property type="entry name" value="EAL"/>
    <property type="match status" value="1"/>
</dbReference>
<protein>
    <submittedName>
        <fullName evidence="2">EAL domain-containing protein</fullName>
    </submittedName>
</protein>
<dbReference type="SMART" id="SM00052">
    <property type="entry name" value="EAL"/>
    <property type="match status" value="1"/>
</dbReference>
<dbReference type="PANTHER" id="PTHR33121:SF76">
    <property type="entry name" value="SIGNALING PROTEIN"/>
    <property type="match status" value="1"/>
</dbReference>
<dbReference type="Gene3D" id="3.20.20.450">
    <property type="entry name" value="EAL domain"/>
    <property type="match status" value="1"/>
</dbReference>
<dbReference type="Pfam" id="PF00563">
    <property type="entry name" value="EAL"/>
    <property type="match status" value="1"/>
</dbReference>
<evidence type="ECO:0000313" key="2">
    <source>
        <dbReference type="EMBL" id="TYS61901.1"/>
    </source>
</evidence>
<dbReference type="InterPro" id="IPR035919">
    <property type="entry name" value="EAL_sf"/>
</dbReference>
<dbReference type="AlphaFoldDB" id="A0A5D4SGU5"/>